<dbReference type="Pfam" id="PF21530">
    <property type="entry name" value="Pif1_2B_dom"/>
    <property type="match status" value="1"/>
</dbReference>
<keyword evidence="1" id="KW-0539">Nucleus</keyword>
<dbReference type="InterPro" id="IPR049163">
    <property type="entry name" value="Pif1-like_2B_dom"/>
</dbReference>
<dbReference type="EC" id="5.6.2.3" evidence="2"/>
<comment type="catalytic activity">
    <reaction evidence="2">
        <text>ATP + H2O = ADP + phosphate + H(+)</text>
        <dbReference type="Rhea" id="RHEA:13065"/>
        <dbReference type="ChEBI" id="CHEBI:15377"/>
        <dbReference type="ChEBI" id="CHEBI:15378"/>
        <dbReference type="ChEBI" id="CHEBI:30616"/>
        <dbReference type="ChEBI" id="CHEBI:43474"/>
        <dbReference type="ChEBI" id="CHEBI:456216"/>
        <dbReference type="EC" id="5.6.2.3"/>
    </reaction>
</comment>
<evidence type="ECO:0000256" key="2">
    <source>
        <dbReference type="RuleBase" id="RU363044"/>
    </source>
</evidence>
<dbReference type="InterPro" id="IPR027417">
    <property type="entry name" value="P-loop_NTPase"/>
</dbReference>
<name>A0A8S1EXR8_9PELO</name>
<dbReference type="FunFam" id="3.40.50.300:FF:001986">
    <property type="entry name" value="ATP-dependent DNA helicase PIF1"/>
    <property type="match status" value="1"/>
</dbReference>
<reference evidence="8 9" key="1">
    <citation type="submission" date="2020-04" db="EMBL/GenBank/DDBJ databases">
        <authorList>
            <person name="Laetsch R D."/>
            <person name="Stevens L."/>
            <person name="Kumar S."/>
            <person name="Blaxter L. M."/>
        </authorList>
    </citation>
    <scope>NUCLEOTIDE SEQUENCE [LARGE SCALE GENOMIC DNA]</scope>
</reference>
<dbReference type="Proteomes" id="UP000494206">
    <property type="component" value="Unassembled WGS sequence"/>
</dbReference>
<dbReference type="InterPro" id="IPR051055">
    <property type="entry name" value="PIF1_helicase"/>
</dbReference>
<feature type="domain" description="DNA helicase Pif1-like 2B" evidence="6">
    <location>
        <begin position="715"/>
        <end position="753"/>
    </location>
</feature>
<keyword evidence="2" id="KW-0347">Helicase</keyword>
<feature type="region of interest" description="Disordered" evidence="3">
    <location>
        <begin position="425"/>
        <end position="459"/>
    </location>
</feature>
<dbReference type="GO" id="GO:0000723">
    <property type="term" value="P:telomere maintenance"/>
    <property type="evidence" value="ECO:0007669"/>
    <property type="project" value="InterPro"/>
</dbReference>
<dbReference type="EMBL" id="CADEPM010000004">
    <property type="protein sequence ID" value="CAB3404340.1"/>
    <property type="molecule type" value="Genomic_DNA"/>
</dbReference>
<keyword evidence="2" id="KW-0233">DNA recombination</keyword>
<organism evidence="8 9">
    <name type="scientific">Caenorhabditis bovis</name>
    <dbReference type="NCBI Taxonomy" id="2654633"/>
    <lineage>
        <taxon>Eukaryota</taxon>
        <taxon>Metazoa</taxon>
        <taxon>Ecdysozoa</taxon>
        <taxon>Nematoda</taxon>
        <taxon>Chromadorea</taxon>
        <taxon>Rhabditida</taxon>
        <taxon>Rhabditina</taxon>
        <taxon>Rhabditomorpha</taxon>
        <taxon>Rhabditoidea</taxon>
        <taxon>Rhabditidae</taxon>
        <taxon>Peloderinae</taxon>
        <taxon>Caenorhabditis</taxon>
    </lineage>
</organism>
<keyword evidence="2" id="KW-0378">Hydrolase</keyword>
<dbReference type="AlphaFoldDB" id="A0A8S1EXR8"/>
<accession>A0A8S1EXR8</accession>
<evidence type="ECO:0000259" key="6">
    <source>
        <dbReference type="Pfam" id="PF21530"/>
    </source>
</evidence>
<keyword evidence="2" id="KW-0234">DNA repair</keyword>
<dbReference type="GO" id="GO:0005524">
    <property type="term" value="F:ATP binding"/>
    <property type="evidence" value="ECO:0007669"/>
    <property type="project" value="UniProtKB-KW"/>
</dbReference>
<dbReference type="SUPFAM" id="SSF52540">
    <property type="entry name" value="P-loop containing nucleoside triphosphate hydrolases"/>
    <property type="match status" value="2"/>
</dbReference>
<dbReference type="Pfam" id="PF25344">
    <property type="entry name" value="PH_LRR1"/>
    <property type="match status" value="1"/>
</dbReference>
<evidence type="ECO:0000259" key="5">
    <source>
        <dbReference type="Pfam" id="PF14626"/>
    </source>
</evidence>
<dbReference type="CDD" id="cd18809">
    <property type="entry name" value="SF1_C_RecD"/>
    <property type="match status" value="1"/>
</dbReference>
<evidence type="ECO:0000259" key="7">
    <source>
        <dbReference type="Pfam" id="PF25344"/>
    </source>
</evidence>
<evidence type="ECO:0000259" key="4">
    <source>
        <dbReference type="Pfam" id="PF05970"/>
    </source>
</evidence>
<gene>
    <name evidence="8" type="ORF">CBOVIS_LOCUS6693</name>
</gene>
<feature type="domain" description="DNA helicase Pif1-like DEAD-box helicase" evidence="4">
    <location>
        <begin position="503"/>
        <end position="699"/>
    </location>
</feature>
<feature type="domain" description="PIF1/LRR1 pleckstrin homology" evidence="7">
    <location>
        <begin position="269"/>
        <end position="374"/>
    </location>
</feature>
<dbReference type="PANTHER" id="PTHR47642:SF7">
    <property type="entry name" value="ATP-DEPENDENT DNA HELICASE PIF1"/>
    <property type="match status" value="1"/>
</dbReference>
<keyword evidence="9" id="KW-1185">Reference proteome</keyword>
<dbReference type="GO" id="GO:0016787">
    <property type="term" value="F:hydrolase activity"/>
    <property type="evidence" value="ECO:0007669"/>
    <property type="project" value="UniProtKB-KW"/>
</dbReference>
<evidence type="ECO:0000256" key="1">
    <source>
        <dbReference type="ARBA" id="ARBA00023242"/>
    </source>
</evidence>
<evidence type="ECO:0000256" key="3">
    <source>
        <dbReference type="SAM" id="MobiDB-lite"/>
    </source>
</evidence>
<dbReference type="Gene3D" id="3.40.50.300">
    <property type="entry name" value="P-loop containing nucleotide triphosphate hydrolases"/>
    <property type="match status" value="1"/>
</dbReference>
<dbReference type="GO" id="GO:0006310">
    <property type="term" value="P:DNA recombination"/>
    <property type="evidence" value="ECO:0007669"/>
    <property type="project" value="UniProtKB-KW"/>
</dbReference>
<feature type="domain" description="Zc3h12a-like Ribonuclease NYN" evidence="5">
    <location>
        <begin position="80"/>
        <end position="160"/>
    </location>
</feature>
<dbReference type="GO" id="GO:0006281">
    <property type="term" value="P:DNA repair"/>
    <property type="evidence" value="ECO:0007669"/>
    <property type="project" value="UniProtKB-KW"/>
</dbReference>
<dbReference type="InterPro" id="IPR010285">
    <property type="entry name" value="DNA_helicase_pif1-like_DEAD"/>
</dbReference>
<keyword evidence="2" id="KW-0227">DNA damage</keyword>
<dbReference type="PANTHER" id="PTHR47642">
    <property type="entry name" value="ATP-DEPENDENT DNA HELICASE"/>
    <property type="match status" value="1"/>
</dbReference>
<dbReference type="GO" id="GO:0043139">
    <property type="term" value="F:5'-3' DNA helicase activity"/>
    <property type="evidence" value="ECO:0007669"/>
    <property type="project" value="UniProtKB-EC"/>
</dbReference>
<keyword evidence="2" id="KW-0067">ATP-binding</keyword>
<dbReference type="InterPro" id="IPR057437">
    <property type="entry name" value="PIF1/LRR1_PH"/>
</dbReference>
<keyword evidence="2" id="KW-0547">Nucleotide-binding</keyword>
<sequence length="885" mass="99355">MDMRSLFPQLAADKILPEFEAACEMRGSRFFEEKKISIAKCESEANDYQAAPEPVRIPGSRTQRHIKPIPYAENPVIERQNLNMKPIFEVIMNFLFRGHKVYVYYPKYYEKYITEGKISKVDDPYVFKTFIDAGLVKFCEIERDSGKCWFNHMKGVADDILEPSIRFKVTQNRFVTIPAEKVLRYSPGEIELRQQLKHQLYLEEQVKQICMISQLYPLSVMQKICVKEILGLLKLSNSSVETPKMDSETYKSFRMTEIDSPSSCTYCYRLECTVQIVPTSNTYNKATINSKNATVTVGRTSQRDITLQVELSGARNGQPAVSNYALSDAIIHQQNIAKGKGSIEIPSRKMIVQLSNCAPRKLNVFLKSLQAKLDIMKAECSTSIMVVEKNTVLKGLSSVFNALSPLSVGEIRKIRKIRGIATGESPLAKTAGSSTTPHREKAKNHSLNKTNSATTPISSARERRIMSSSIGLKRMRTFAGFEDDKALKPIAEEGETRGQRIELTEEQKNVVRCVVKNKQNVFFTGSAGTGKSVVLKRIIEMLPASTTYITAATGVAACQIGGVTLHSFAGIGIGKGSAEQCYNMAISQKHVVKQWKQCCHLIIDEISMIDKDYFTKIEYVARHIRNSDEPFGGIQLIITGDFFQLPPVSKDEPQFCFESETWNRSMMKTIVLNEVKRQDDLVFVNILNKIRKGICDSKTAEKLSETSKSDFDAIQAMVPKTISLKKGCQVMLLKNIDLSRGLSNGSRGCVTGFSLNGNPMVHFVSINRVIEIRRCPFSVRLPGSDTSVIRTQIPLQLAWAISIHKSQGLTLDCVEMNLSRVFADGQAYVALSRARSLNSIKVLGFDASCVRANQKVLRFYSDLDENCENYENDFTIAKKRSRMSL</sequence>
<dbReference type="Pfam" id="PF05970">
    <property type="entry name" value="PIF1"/>
    <property type="match status" value="1"/>
</dbReference>
<dbReference type="CDD" id="cd18037">
    <property type="entry name" value="DEXSc_Pif1_like"/>
    <property type="match status" value="1"/>
</dbReference>
<dbReference type="Pfam" id="PF14626">
    <property type="entry name" value="RNase_Zc3h12a_2"/>
    <property type="match status" value="1"/>
</dbReference>
<dbReference type="InterPro" id="IPR028079">
    <property type="entry name" value="RNase_Zc3h12a_2"/>
</dbReference>
<evidence type="ECO:0000313" key="8">
    <source>
        <dbReference type="EMBL" id="CAB3404340.1"/>
    </source>
</evidence>
<protein>
    <recommendedName>
        <fullName evidence="2">ATP-dependent DNA helicase</fullName>
        <ecNumber evidence="2">5.6.2.3</ecNumber>
    </recommendedName>
</protein>
<comment type="similarity">
    <text evidence="2">Belongs to the helicase family.</text>
</comment>
<dbReference type="OrthoDB" id="272985at2759"/>
<evidence type="ECO:0000313" key="9">
    <source>
        <dbReference type="Proteomes" id="UP000494206"/>
    </source>
</evidence>
<comment type="cofactor">
    <cofactor evidence="2">
        <name>Mg(2+)</name>
        <dbReference type="ChEBI" id="CHEBI:18420"/>
    </cofactor>
</comment>
<comment type="caution">
    <text evidence="8">The sequence shown here is derived from an EMBL/GenBank/DDBJ whole genome shotgun (WGS) entry which is preliminary data.</text>
</comment>
<proteinExistence type="inferred from homology"/>
<feature type="compositionally biased region" description="Polar residues" evidence="3">
    <location>
        <begin position="447"/>
        <end position="458"/>
    </location>
</feature>